<protein>
    <submittedName>
        <fullName evidence="3">Hypothetical_protein</fullName>
    </submittedName>
</protein>
<reference evidence="3 4" key="2">
    <citation type="submission" date="2024-07" db="EMBL/GenBank/DDBJ databases">
        <authorList>
            <person name="Akdeniz Z."/>
        </authorList>
    </citation>
    <scope>NUCLEOTIDE SEQUENCE [LARGE SCALE GENOMIC DNA]</scope>
</reference>
<feature type="coiled-coil region" evidence="1">
    <location>
        <begin position="93"/>
        <end position="163"/>
    </location>
</feature>
<gene>
    <name evidence="2" type="ORF">HINF_LOCUS64208</name>
    <name evidence="3" type="ORF">HINF_LOCUS7308</name>
</gene>
<organism evidence="2">
    <name type="scientific">Hexamita inflata</name>
    <dbReference type="NCBI Taxonomy" id="28002"/>
    <lineage>
        <taxon>Eukaryota</taxon>
        <taxon>Metamonada</taxon>
        <taxon>Diplomonadida</taxon>
        <taxon>Hexamitidae</taxon>
        <taxon>Hexamitinae</taxon>
        <taxon>Hexamita</taxon>
    </lineage>
</organism>
<dbReference type="AlphaFoldDB" id="A0AA86RN19"/>
<proteinExistence type="predicted"/>
<evidence type="ECO:0000313" key="4">
    <source>
        <dbReference type="Proteomes" id="UP001642409"/>
    </source>
</evidence>
<evidence type="ECO:0000256" key="1">
    <source>
        <dbReference type="SAM" id="Coils"/>
    </source>
</evidence>
<reference evidence="2" key="1">
    <citation type="submission" date="2023-06" db="EMBL/GenBank/DDBJ databases">
        <authorList>
            <person name="Kurt Z."/>
        </authorList>
    </citation>
    <scope>NUCLEOTIDE SEQUENCE</scope>
</reference>
<dbReference type="EMBL" id="CATOUU010001174">
    <property type="protein sequence ID" value="CAI9976563.1"/>
    <property type="molecule type" value="Genomic_DNA"/>
</dbReference>
<keyword evidence="1" id="KW-0175">Coiled coil</keyword>
<name>A0AA86RN19_9EUKA</name>
<dbReference type="Proteomes" id="UP001642409">
    <property type="component" value="Unassembled WGS sequence"/>
</dbReference>
<accession>A0AA86RN19</accession>
<evidence type="ECO:0000313" key="2">
    <source>
        <dbReference type="EMBL" id="CAI9976563.1"/>
    </source>
</evidence>
<keyword evidence="4" id="KW-1185">Reference proteome</keyword>
<evidence type="ECO:0000313" key="3">
    <source>
        <dbReference type="EMBL" id="CAL5982794.1"/>
    </source>
</evidence>
<comment type="caution">
    <text evidence="2">The sequence shown here is derived from an EMBL/GenBank/DDBJ whole genome shotgun (WGS) entry which is preliminary data.</text>
</comment>
<sequence length="367" mass="42165">MEQTEKEVIYKLFNLNSQLIDNAAPIKDIQNYQTTDQKLKNTIIMLREQLHAVIKQVTANDVPNQKLLEELLIQKQKMVNQIHTVKDSQENDQNEIRSKIALTEQNIAELEKQISVISDSINSVHQQSEADQQQYQQFLSTSSAQLQRDLKQVQQSNSTQQNTHSTQIQTLNSQLSALQSSISSTKNALQNQQSLNNTQQQQFNTTFSQLQEQLTEARFEATCLEMKPVAKMQKAKTIKFRAELTDAKEAEEVRMKVLFQNEEINDLDKQIQYKRDLINTIREQTSVIEGTCALAKLKLQTKIKEIETLSNPINAQLKEESARQQQLLQSIKRQTHWQNETGPHAQVVQSARSSPCVRVQRVQSARK</sequence>
<dbReference type="EMBL" id="CAXDID020000015">
    <property type="protein sequence ID" value="CAL5982794.1"/>
    <property type="molecule type" value="Genomic_DNA"/>
</dbReference>